<protein>
    <submittedName>
        <fullName evidence="1">Uncharacterized protein</fullName>
    </submittedName>
</protein>
<accession>A0ABQ8TKJ3</accession>
<comment type="caution">
    <text evidence="1">The sequence shown here is derived from an EMBL/GenBank/DDBJ whole genome shotgun (WGS) entry which is preliminary data.</text>
</comment>
<reference evidence="1 2" key="1">
    <citation type="journal article" date="2022" name="Allergy">
        <title>Genome assembly and annotation of Periplaneta americana reveal a comprehensive cockroach allergen profile.</title>
        <authorList>
            <person name="Wang L."/>
            <person name="Xiong Q."/>
            <person name="Saelim N."/>
            <person name="Wang L."/>
            <person name="Nong W."/>
            <person name="Wan A.T."/>
            <person name="Shi M."/>
            <person name="Liu X."/>
            <person name="Cao Q."/>
            <person name="Hui J.H.L."/>
            <person name="Sookrung N."/>
            <person name="Leung T.F."/>
            <person name="Tungtrongchitr A."/>
            <person name="Tsui S.K.W."/>
        </authorList>
    </citation>
    <scope>NUCLEOTIDE SEQUENCE [LARGE SCALE GENOMIC DNA]</scope>
    <source>
        <strain evidence="1">PWHHKU_190912</strain>
    </source>
</reference>
<proteinExistence type="predicted"/>
<gene>
    <name evidence="1" type="ORF">ANN_13085</name>
</gene>
<evidence type="ECO:0000313" key="1">
    <source>
        <dbReference type="EMBL" id="KAJ4446389.1"/>
    </source>
</evidence>
<dbReference type="Proteomes" id="UP001148838">
    <property type="component" value="Unassembled WGS sequence"/>
</dbReference>
<dbReference type="EMBL" id="JAJSOF020000009">
    <property type="protein sequence ID" value="KAJ4446389.1"/>
    <property type="molecule type" value="Genomic_DNA"/>
</dbReference>
<organism evidence="1 2">
    <name type="scientific">Periplaneta americana</name>
    <name type="common">American cockroach</name>
    <name type="synonym">Blatta americana</name>
    <dbReference type="NCBI Taxonomy" id="6978"/>
    <lineage>
        <taxon>Eukaryota</taxon>
        <taxon>Metazoa</taxon>
        <taxon>Ecdysozoa</taxon>
        <taxon>Arthropoda</taxon>
        <taxon>Hexapoda</taxon>
        <taxon>Insecta</taxon>
        <taxon>Pterygota</taxon>
        <taxon>Neoptera</taxon>
        <taxon>Polyneoptera</taxon>
        <taxon>Dictyoptera</taxon>
        <taxon>Blattodea</taxon>
        <taxon>Blattoidea</taxon>
        <taxon>Blattidae</taxon>
        <taxon>Blattinae</taxon>
        <taxon>Periplaneta</taxon>
    </lineage>
</organism>
<name>A0ABQ8TKJ3_PERAM</name>
<sequence length="98" mass="11049">MAGLCEAGYEPPGSLIFISGDLGGHVMKHLSLTPARPIQRSDISVFRHYDRYHSDSIFWERNSGSYGVRPSRQLTEPQLSLFDILATKTVREPRVDCL</sequence>
<evidence type="ECO:0000313" key="2">
    <source>
        <dbReference type="Proteomes" id="UP001148838"/>
    </source>
</evidence>
<keyword evidence="2" id="KW-1185">Reference proteome</keyword>